<dbReference type="InterPro" id="IPR011419">
    <property type="entry name" value="ATP12_ATP_synth-F1-assembly"/>
</dbReference>
<evidence type="ECO:0000256" key="2">
    <source>
        <dbReference type="ARBA" id="ARBA00008231"/>
    </source>
</evidence>
<dbReference type="PANTHER" id="PTHR21013:SF10">
    <property type="entry name" value="ATP SYNTHASE MITOCHONDRIAL F1 COMPLEX ASSEMBLY FACTOR 2"/>
    <property type="match status" value="1"/>
</dbReference>
<gene>
    <name evidence="6" type="ORF">SAMEA4029009_CIC11G00000005965</name>
</gene>
<evidence type="ECO:0000313" key="6">
    <source>
        <dbReference type="EMBL" id="SGZ48549.1"/>
    </source>
</evidence>
<evidence type="ECO:0000256" key="3">
    <source>
        <dbReference type="ARBA" id="ARBA00022946"/>
    </source>
</evidence>
<comment type="similarity">
    <text evidence="2">Belongs to the ATP12 family.</text>
</comment>
<evidence type="ECO:0000256" key="4">
    <source>
        <dbReference type="ARBA" id="ARBA00023128"/>
    </source>
</evidence>
<evidence type="ECO:0000313" key="7">
    <source>
        <dbReference type="Proteomes" id="UP000182259"/>
    </source>
</evidence>
<organism evidence="6 7">
    <name type="scientific">Sungouiella intermedia</name>
    <dbReference type="NCBI Taxonomy" id="45354"/>
    <lineage>
        <taxon>Eukaryota</taxon>
        <taxon>Fungi</taxon>
        <taxon>Dikarya</taxon>
        <taxon>Ascomycota</taxon>
        <taxon>Saccharomycotina</taxon>
        <taxon>Pichiomycetes</taxon>
        <taxon>Metschnikowiaceae</taxon>
        <taxon>Sungouiella</taxon>
    </lineage>
</organism>
<dbReference type="EMBL" id="LT635764">
    <property type="protein sequence ID" value="SGZ48549.1"/>
    <property type="molecule type" value="Genomic_DNA"/>
</dbReference>
<name>A0A1L0FVF4_9ASCO</name>
<comment type="subcellular location">
    <subcellularLocation>
        <location evidence="1">Mitochondrion</location>
    </subcellularLocation>
</comment>
<keyword evidence="3" id="KW-0809">Transit peptide</keyword>
<dbReference type="PANTHER" id="PTHR21013">
    <property type="entry name" value="ATP SYNTHASE MITOCHONDRIAL F1 COMPLEX ASSEMBLY FACTOR 2/ATP12 PROTEIN, MITOCHONDRIAL PRECURSOR"/>
    <property type="match status" value="1"/>
</dbReference>
<keyword evidence="5" id="KW-0143">Chaperone</keyword>
<dbReference type="InterPro" id="IPR023335">
    <property type="entry name" value="ATP12_ortho_dom_sf"/>
</dbReference>
<dbReference type="Gene3D" id="1.10.3580.10">
    <property type="entry name" value="ATP12 ATPase"/>
    <property type="match status" value="1"/>
</dbReference>
<dbReference type="Gene3D" id="3.30.2180.10">
    <property type="entry name" value="ATP12-like"/>
    <property type="match status" value="1"/>
</dbReference>
<evidence type="ECO:0000256" key="1">
    <source>
        <dbReference type="ARBA" id="ARBA00004173"/>
    </source>
</evidence>
<evidence type="ECO:0000256" key="5">
    <source>
        <dbReference type="ARBA" id="ARBA00023186"/>
    </source>
</evidence>
<dbReference type="AlphaFoldDB" id="A0A1L0FVF4"/>
<dbReference type="Proteomes" id="UP000182259">
    <property type="component" value="Chromosome I"/>
</dbReference>
<accession>A0A1L0FVF4</accession>
<dbReference type="SUPFAM" id="SSF160909">
    <property type="entry name" value="ATP12-like"/>
    <property type="match status" value="1"/>
</dbReference>
<reference evidence="6 7" key="1">
    <citation type="submission" date="2016-10" db="EMBL/GenBank/DDBJ databases">
        <authorList>
            <person name="de Groot N.N."/>
        </authorList>
    </citation>
    <scope>NUCLEOTIDE SEQUENCE [LARGE SCALE GENOMIC DNA]</scope>
    <source>
        <strain evidence="6 7">PYCC 4715</strain>
    </source>
</reference>
<dbReference type="GO" id="GO:0005739">
    <property type="term" value="C:mitochondrion"/>
    <property type="evidence" value="ECO:0007669"/>
    <property type="project" value="UniProtKB-SubCell"/>
</dbReference>
<sequence>MENPHIQNSFTPVNMFTISRVLPVVPVLALNIGRMLVRYATKAPVNDFFAKSGLAVGGDVNNVKSETNRLEKTLSKFWNEAKARFNEETSLYDVCLDGKPLRTPLGYRLSIPKDKKQLAYLIGHEWDTLLDLKIKPNTLPLTSMASRATDLAIVHEAETVDPNLVTKVGDLQDIKIDMLRYLDTDTCLIFTTLEEYEGKLRQRQEELYRPLIAEYENYFTEYARQNNLLPEPEFKVKLEFLDCETDGLRGNRQSLTTQNIVLLWLDQLPIYDLVALEKAILSSKSFLCAVTILRTNVADRAKQAELYQLNKTGEADYYKKTVEELIEMANLETIFQTQEWGEVEDTHDVDNADWLRNLSSCALVCR</sequence>
<dbReference type="InterPro" id="IPR042272">
    <property type="entry name" value="ATP12_ATP_synth-F1-assembly_N"/>
</dbReference>
<proteinExistence type="inferred from homology"/>
<dbReference type="Pfam" id="PF07542">
    <property type="entry name" value="ATP12"/>
    <property type="match status" value="1"/>
</dbReference>
<keyword evidence="4" id="KW-0496">Mitochondrion</keyword>
<dbReference type="GO" id="GO:0033615">
    <property type="term" value="P:mitochondrial proton-transporting ATP synthase complex assembly"/>
    <property type="evidence" value="ECO:0007669"/>
    <property type="project" value="TreeGrafter"/>
</dbReference>
<protein>
    <submittedName>
        <fullName evidence="6">CIC11C00000005965</fullName>
    </submittedName>
</protein>